<dbReference type="VEuPathDB" id="VectorBase:ISCI018474"/>
<dbReference type="GO" id="GO:0004674">
    <property type="term" value="F:protein serine/threonine kinase activity"/>
    <property type="evidence" value="ECO:0007669"/>
    <property type="project" value="InterPro"/>
</dbReference>
<dbReference type="EMBL" id="ABJB010351919">
    <property type="status" value="NOT_ANNOTATED_CDS"/>
    <property type="molecule type" value="Genomic_DNA"/>
</dbReference>
<proteinExistence type="predicted"/>
<dbReference type="STRING" id="6945.B7PKJ6"/>
<dbReference type="OrthoDB" id="6410341at2759"/>
<evidence type="ECO:0000313" key="2">
    <source>
        <dbReference type="EnsemblMetazoa" id="ISCW018474-PA"/>
    </source>
</evidence>
<dbReference type="PANTHER" id="PTHR13954">
    <property type="entry name" value="IRE1-RELATED"/>
    <property type="match status" value="1"/>
</dbReference>
<reference evidence="1 3" key="1">
    <citation type="submission" date="2008-03" db="EMBL/GenBank/DDBJ databases">
        <title>Annotation of Ixodes scapularis.</title>
        <authorList>
            <consortium name="Ixodes scapularis Genome Project Consortium"/>
            <person name="Caler E."/>
            <person name="Hannick L.I."/>
            <person name="Bidwell S."/>
            <person name="Joardar V."/>
            <person name="Thiagarajan M."/>
            <person name="Amedeo P."/>
            <person name="Galinsky K.J."/>
            <person name="Schobel S."/>
            <person name="Inman J."/>
            <person name="Hostetler J."/>
            <person name="Miller J."/>
            <person name="Hammond M."/>
            <person name="Megy K."/>
            <person name="Lawson D."/>
            <person name="Kodira C."/>
            <person name="Sutton G."/>
            <person name="Meyer J."/>
            <person name="Hill C.A."/>
            <person name="Birren B."/>
            <person name="Nene V."/>
            <person name="Collins F."/>
            <person name="Alarcon-Chaidez F."/>
            <person name="Wikel S."/>
            <person name="Strausberg R."/>
        </authorList>
    </citation>
    <scope>NUCLEOTIDE SEQUENCE [LARGE SCALE GENOMIC DNA]</scope>
    <source>
        <strain evidence="3">Wikel</strain>
        <strain evidence="1">Wikel colony</strain>
    </source>
</reference>
<dbReference type="AlphaFoldDB" id="B7PKJ6"/>
<dbReference type="PANTHER" id="PTHR13954:SF6">
    <property type="entry name" value="NON-SPECIFIC SERINE_THREONINE PROTEIN KINASE"/>
    <property type="match status" value="1"/>
</dbReference>
<dbReference type="GO" id="GO:0004521">
    <property type="term" value="F:RNA endonuclease activity"/>
    <property type="evidence" value="ECO:0007669"/>
    <property type="project" value="InterPro"/>
</dbReference>
<dbReference type="EMBL" id="ABJB010140592">
    <property type="status" value="NOT_ANNOTATED_CDS"/>
    <property type="molecule type" value="Genomic_DNA"/>
</dbReference>
<dbReference type="Proteomes" id="UP000001555">
    <property type="component" value="Unassembled WGS sequence"/>
</dbReference>
<dbReference type="EMBL" id="ABJB010189304">
    <property type="status" value="NOT_ANNOTATED_CDS"/>
    <property type="molecule type" value="Genomic_DNA"/>
</dbReference>
<dbReference type="InterPro" id="IPR011009">
    <property type="entry name" value="Kinase-like_dom_sf"/>
</dbReference>
<dbReference type="InterPro" id="IPR045133">
    <property type="entry name" value="IRE1/2-like"/>
</dbReference>
<evidence type="ECO:0000313" key="3">
    <source>
        <dbReference type="Proteomes" id="UP000001555"/>
    </source>
</evidence>
<sequence>MLIYYMVTGNHLFGKNDLECQTNILRGRPILNPVNAELDDLVHHLVTLEPEYRLSASEAIRHPVFWGPKKRMFFLSTVALEMERQHLKW</sequence>
<organism>
    <name type="scientific">Ixodes scapularis</name>
    <name type="common">Black-legged tick</name>
    <name type="synonym">Deer tick</name>
    <dbReference type="NCBI Taxonomy" id="6945"/>
    <lineage>
        <taxon>Eukaryota</taxon>
        <taxon>Metazoa</taxon>
        <taxon>Ecdysozoa</taxon>
        <taxon>Arthropoda</taxon>
        <taxon>Chelicerata</taxon>
        <taxon>Arachnida</taxon>
        <taxon>Acari</taxon>
        <taxon>Parasitiformes</taxon>
        <taxon>Ixodida</taxon>
        <taxon>Ixodoidea</taxon>
        <taxon>Ixodidae</taxon>
        <taxon>Ixodinae</taxon>
        <taxon>Ixodes</taxon>
    </lineage>
</organism>
<reference evidence="2" key="2">
    <citation type="submission" date="2020-05" db="UniProtKB">
        <authorList>
            <consortium name="EnsemblMetazoa"/>
        </authorList>
    </citation>
    <scope>IDENTIFICATION</scope>
    <source>
        <strain evidence="2">wikel</strain>
    </source>
</reference>
<evidence type="ECO:0000313" key="1">
    <source>
        <dbReference type="EMBL" id="EEC07118.1"/>
    </source>
</evidence>
<dbReference type="PaxDb" id="6945-B7PKJ6"/>
<dbReference type="VEuPathDB" id="VectorBase:ISCP_013499"/>
<dbReference type="EnsemblMetazoa" id="ISCW018474-RA">
    <property type="protein sequence ID" value="ISCW018474-PA"/>
    <property type="gene ID" value="ISCW018474"/>
</dbReference>
<dbReference type="Gene3D" id="1.10.510.10">
    <property type="entry name" value="Transferase(Phosphotransferase) domain 1"/>
    <property type="match status" value="1"/>
</dbReference>
<keyword evidence="1" id="KW-0808">Transferase</keyword>
<dbReference type="VEuPathDB" id="VectorBase:ISCW018474"/>
<accession>B7PKJ6</accession>
<dbReference type="EMBL" id="DS734291">
    <property type="protein sequence ID" value="EEC07118.1"/>
    <property type="molecule type" value="Genomic_DNA"/>
</dbReference>
<keyword evidence="1" id="KW-0418">Kinase</keyword>
<dbReference type="HOGENOM" id="CLU_2457276_0_0_1"/>
<dbReference type="InParanoid" id="B7PKJ6"/>
<gene>
    <name evidence="1" type="ORF">IscW_ISCW018474</name>
</gene>
<protein>
    <submittedName>
        <fullName evidence="1 2">Serine threonine protein kinase, putative</fullName>
    </submittedName>
</protein>
<keyword evidence="3" id="KW-1185">Reference proteome</keyword>
<dbReference type="SUPFAM" id="SSF56112">
    <property type="entry name" value="Protein kinase-like (PK-like)"/>
    <property type="match status" value="1"/>
</dbReference>
<name>B7PKJ6_IXOSC</name>
<dbReference type="GO" id="GO:0030968">
    <property type="term" value="P:endoplasmic reticulum unfolded protein response"/>
    <property type="evidence" value="ECO:0007669"/>
    <property type="project" value="InterPro"/>
</dbReference>